<dbReference type="RefSeq" id="WP_252780533.1">
    <property type="nucleotide sequence ID" value="NZ_CP097478.1"/>
</dbReference>
<organism evidence="1 2">
    <name type="scientific">Fructilactobacillus ixorae</name>
    <dbReference type="NCBI Taxonomy" id="1750535"/>
    <lineage>
        <taxon>Bacteria</taxon>
        <taxon>Bacillati</taxon>
        <taxon>Bacillota</taxon>
        <taxon>Bacilli</taxon>
        <taxon>Lactobacillales</taxon>
        <taxon>Lactobacillaceae</taxon>
        <taxon>Fructilactobacillus</taxon>
    </lineage>
</organism>
<gene>
    <name evidence="1" type="primary">asp2</name>
    <name evidence="1" type="ORF">M8332_02095</name>
</gene>
<proteinExistence type="predicted"/>
<name>A0ABY5C7T3_9LACO</name>
<dbReference type="Proteomes" id="UP001057532">
    <property type="component" value="Chromosome"/>
</dbReference>
<dbReference type="EMBL" id="CP097478">
    <property type="protein sequence ID" value="USS93663.1"/>
    <property type="molecule type" value="Genomic_DNA"/>
</dbReference>
<dbReference type="SUPFAM" id="SSF53474">
    <property type="entry name" value="alpha/beta-Hydrolases"/>
    <property type="match status" value="1"/>
</dbReference>
<evidence type="ECO:0000313" key="1">
    <source>
        <dbReference type="EMBL" id="USS93663.1"/>
    </source>
</evidence>
<dbReference type="Pfam" id="PF16929">
    <property type="entry name" value="Asp2"/>
    <property type="match status" value="1"/>
</dbReference>
<dbReference type="InterPro" id="IPR022267">
    <property type="entry name" value="Asp2"/>
</dbReference>
<dbReference type="InterPro" id="IPR029058">
    <property type="entry name" value="AB_hydrolase_fold"/>
</dbReference>
<sequence>MAKPKFVTAVIHIGNDDYTAAARYLTADYHYYHSDSAGLDQTPFPNQPLLKANGKLNSKYRNAVFILDAGFPWLDDLAVLSQLPANQILLTEQLELSPAASSILELKGAFVTERQTPEELMKEIQHFFYFDPDGYRFDPRAWHFNWEVINSIQLRGNVYHDLELNPTDTWQLITAPQDSFFLPAKMADKVSLDYQLEDGVELGLKLTQTNAQTKQVIKTTFLTGDQLEHSLDVIGNEVPSFFQVLLYGRGQGHVQVGNLHVRRSRGPYGEMMPNDVVLQDQALHGNVGIYFDAGDLKPPLNVYFAGYRTKEGYEGRRMMENFGAPFLLISDWRLEGGAFYLGDEEFEAQIVSIIQAKLQALDFKPSDLILAGMSMGTFGALYYGARLNPAGIVLGKPLAELGTIAQNGRVKRPNDFRTSEDMQLYFEPDLSDASSHDLDQRFWKNLENGHLQNTTLAIAYMFQDDYNRDAYQGIRRRFVQLNPTGKLLAKGFEGRHNDQTLPIVTWFQRQYWYLLSQFGRKQSPKVKQASVKQKKGA</sequence>
<keyword evidence="2" id="KW-1185">Reference proteome</keyword>
<reference evidence="1" key="1">
    <citation type="submission" date="2022-05" db="EMBL/GenBank/DDBJ databases">
        <authorList>
            <person name="Oliphant S.A."/>
            <person name="Watson-Haigh N.S."/>
            <person name="Sumby K.M."/>
            <person name="Gardner J.M."/>
            <person name="Jiranek V."/>
        </authorList>
    </citation>
    <scope>NUCLEOTIDE SEQUENCE</scope>
    <source>
        <strain evidence="1">Ru20-1</strain>
    </source>
</reference>
<evidence type="ECO:0000313" key="2">
    <source>
        <dbReference type="Proteomes" id="UP001057532"/>
    </source>
</evidence>
<accession>A0ABY5C7T3</accession>
<protein>
    <submittedName>
        <fullName evidence="1">Accessory Sec system protein Asp2</fullName>
    </submittedName>
</protein>
<dbReference type="NCBIfam" id="TIGR03712">
    <property type="entry name" value="acc_sec_asp2"/>
    <property type="match status" value="1"/>
</dbReference>